<feature type="transmembrane region" description="Helical" evidence="1">
    <location>
        <begin position="155"/>
        <end position="183"/>
    </location>
</feature>
<dbReference type="AlphaFoldDB" id="A0A1S4JZ89"/>
<sequence length="396" mass="45525">MHAIKRSFVRQRNLWSCEFKNPKAMYESACANVTTLAFVCGTERFCPHYSRRNSRLILLLIDITLYLVLSFWCVTVLWGQLNDVIFCFVTMGGAVQAIAKITCYTDKQFYDLHLGNLQNFENERKFEEVEDALWNVAATCKLSVQISKILYNTMLILVLMYSIGGSIMSDHYVLIFGYFFPWINPDTFVGYLVNFTYQSTFLVYAYCGLQYTDLCFLFLVMHAYGQLDTMIIYLRKFDLLLKAGFPSERSTMNVLFDDIIKKHIKHTQYLSGMNKLLKFGILFNTKSLVAQSVFSCFVLATAEEIWYTGLVIVVLATVQIFGACILGTLLSSKKNDRFRREMLFACNSVELLQILAELKINQGVFKITDWVESKLEPYISKGHVTFVNNSVSLSLK</sequence>
<feature type="transmembrane region" description="Helical" evidence="1">
    <location>
        <begin position="306"/>
        <end position="330"/>
    </location>
</feature>
<dbReference type="InParanoid" id="A0A1S4JZ89"/>
<dbReference type="OrthoDB" id="6765072at2759"/>
<proteinExistence type="predicted"/>
<evidence type="ECO:0000313" key="3">
    <source>
        <dbReference type="Proteomes" id="UP000002320"/>
    </source>
</evidence>
<feature type="transmembrane region" description="Helical" evidence="1">
    <location>
        <begin position="203"/>
        <end position="225"/>
    </location>
</feature>
<reference evidence="2" key="1">
    <citation type="submission" date="2021-02" db="UniProtKB">
        <authorList>
            <consortium name="EnsemblMetazoa"/>
        </authorList>
    </citation>
    <scope>IDENTIFICATION</scope>
    <source>
        <strain evidence="2">JHB</strain>
    </source>
</reference>
<organism evidence="2 3">
    <name type="scientific">Culex quinquefasciatus</name>
    <name type="common">Southern house mosquito</name>
    <name type="synonym">Culex pungens</name>
    <dbReference type="NCBI Taxonomy" id="7176"/>
    <lineage>
        <taxon>Eukaryota</taxon>
        <taxon>Metazoa</taxon>
        <taxon>Ecdysozoa</taxon>
        <taxon>Arthropoda</taxon>
        <taxon>Hexapoda</taxon>
        <taxon>Insecta</taxon>
        <taxon>Pterygota</taxon>
        <taxon>Neoptera</taxon>
        <taxon>Endopterygota</taxon>
        <taxon>Diptera</taxon>
        <taxon>Nematocera</taxon>
        <taxon>Culicoidea</taxon>
        <taxon>Culicidae</taxon>
        <taxon>Culicinae</taxon>
        <taxon>Culicini</taxon>
        <taxon>Culex</taxon>
        <taxon>Culex</taxon>
    </lineage>
</organism>
<name>A0A1S4JZ89_CULQU</name>
<evidence type="ECO:0000256" key="1">
    <source>
        <dbReference type="SAM" id="Phobius"/>
    </source>
</evidence>
<dbReference type="Proteomes" id="UP000002320">
    <property type="component" value="Unassembled WGS sequence"/>
</dbReference>
<keyword evidence="3" id="KW-1185">Reference proteome</keyword>
<feature type="transmembrane region" description="Helical" evidence="1">
    <location>
        <begin position="84"/>
        <end position="103"/>
    </location>
</feature>
<feature type="transmembrane region" description="Helical" evidence="1">
    <location>
        <begin position="56"/>
        <end position="78"/>
    </location>
</feature>
<keyword evidence="1" id="KW-0472">Membrane</keyword>
<dbReference type="VEuPathDB" id="VectorBase:CPIJ012951"/>
<keyword evidence="1" id="KW-1133">Transmembrane helix</keyword>
<protein>
    <submittedName>
        <fullName evidence="2">Uncharacterized protein</fullName>
    </submittedName>
</protein>
<keyword evidence="1" id="KW-0812">Transmembrane</keyword>
<dbReference type="VEuPathDB" id="VectorBase:CQUJHB016526"/>
<evidence type="ECO:0000313" key="2">
    <source>
        <dbReference type="EnsemblMetazoa" id="CPIJ012951-PA"/>
    </source>
</evidence>
<dbReference type="EnsemblMetazoa" id="CPIJ012951-RA">
    <property type="protein sequence ID" value="CPIJ012951-PA"/>
    <property type="gene ID" value="CPIJ012951"/>
</dbReference>
<accession>A0A1S4JZ89</accession>